<protein>
    <submittedName>
        <fullName evidence="3">ATPase</fullName>
    </submittedName>
</protein>
<dbReference type="Proteomes" id="UP000019205">
    <property type="component" value="Chromosome"/>
</dbReference>
<dbReference type="HOGENOM" id="CLU_017985_5_1_6"/>
<dbReference type="EMBL" id="AAOA02000001">
    <property type="protein sequence ID" value="EAQ99182.1"/>
    <property type="molecule type" value="Genomic_DNA"/>
</dbReference>
<evidence type="ECO:0000256" key="1">
    <source>
        <dbReference type="SAM" id="Phobius"/>
    </source>
</evidence>
<dbReference type="GO" id="GO:0006261">
    <property type="term" value="P:DNA-templated DNA replication"/>
    <property type="evidence" value="ECO:0007669"/>
    <property type="project" value="TreeGrafter"/>
</dbReference>
<dbReference type="InterPro" id="IPR003959">
    <property type="entry name" value="ATPase_AAA_core"/>
</dbReference>
<evidence type="ECO:0000259" key="2">
    <source>
        <dbReference type="Pfam" id="PF00004"/>
    </source>
</evidence>
<reference evidence="3 4" key="2">
    <citation type="journal article" date="2009" name="PLoS ONE">
        <title>The photosynthetic apparatus and its regulation in the aerobic gammaproteobacterium Congregibacter litoralis gen. nov., sp. nov.</title>
        <authorList>
            <person name="Spring S."/>
            <person name="Lunsdorf H."/>
            <person name="Fuchs B.M."/>
            <person name="Tindall B.J."/>
        </authorList>
    </citation>
    <scope>NUCLEOTIDE SEQUENCE [LARGE SCALE GENOMIC DNA]</scope>
    <source>
        <strain evidence="3">KT71</strain>
    </source>
</reference>
<keyword evidence="4" id="KW-1185">Reference proteome</keyword>
<accession>A4A3A9</accession>
<dbReference type="STRING" id="314285.KT71_15971"/>
<evidence type="ECO:0000313" key="3">
    <source>
        <dbReference type="EMBL" id="EAQ99182.1"/>
    </source>
</evidence>
<keyword evidence="1" id="KW-1133">Transmembrane helix</keyword>
<dbReference type="InterPro" id="IPR051314">
    <property type="entry name" value="AAA_ATPase_RarA/MGS1/WRNIP1"/>
</dbReference>
<comment type="caution">
    <text evidence="3">The sequence shown here is derived from an EMBL/GenBank/DDBJ whole genome shotgun (WGS) entry which is preliminary data.</text>
</comment>
<name>A4A3A9_9GAMM</name>
<dbReference type="OrthoDB" id="9778364at2"/>
<organism evidence="3 4">
    <name type="scientific">Congregibacter litoralis KT71</name>
    <dbReference type="NCBI Taxonomy" id="314285"/>
    <lineage>
        <taxon>Bacteria</taxon>
        <taxon>Pseudomonadati</taxon>
        <taxon>Pseudomonadota</taxon>
        <taxon>Gammaproteobacteria</taxon>
        <taxon>Cellvibrionales</taxon>
        <taxon>Halieaceae</taxon>
        <taxon>Congregibacter</taxon>
    </lineage>
</organism>
<feature type="domain" description="ATPase AAA-type core" evidence="2">
    <location>
        <begin position="52"/>
        <end position="110"/>
    </location>
</feature>
<dbReference type="AlphaFoldDB" id="A4A3A9"/>
<keyword evidence="1" id="KW-0812">Transmembrane</keyword>
<dbReference type="RefSeq" id="WP_008295629.1">
    <property type="nucleotide sequence ID" value="NZ_CM002299.1"/>
</dbReference>
<dbReference type="PANTHER" id="PTHR13779:SF7">
    <property type="entry name" value="ATPASE WRNIP1"/>
    <property type="match status" value="1"/>
</dbReference>
<gene>
    <name evidence="3" type="ORF">KT71_15971</name>
</gene>
<dbReference type="PANTHER" id="PTHR13779">
    <property type="entry name" value="WERNER HELICASE-INTERACTING PROTEIN 1 FAMILY MEMBER"/>
    <property type="match status" value="1"/>
</dbReference>
<dbReference type="GO" id="GO:0000731">
    <property type="term" value="P:DNA synthesis involved in DNA repair"/>
    <property type="evidence" value="ECO:0007669"/>
    <property type="project" value="TreeGrafter"/>
</dbReference>
<proteinExistence type="predicted"/>
<dbReference type="GO" id="GO:0008047">
    <property type="term" value="F:enzyme activator activity"/>
    <property type="evidence" value="ECO:0007669"/>
    <property type="project" value="TreeGrafter"/>
</dbReference>
<feature type="transmembrane region" description="Helical" evidence="1">
    <location>
        <begin position="107"/>
        <end position="125"/>
    </location>
</feature>
<dbReference type="GO" id="GO:0017116">
    <property type="term" value="F:single-stranded DNA helicase activity"/>
    <property type="evidence" value="ECO:0007669"/>
    <property type="project" value="TreeGrafter"/>
</dbReference>
<dbReference type="InterPro" id="IPR027417">
    <property type="entry name" value="P-loop_NTPase"/>
</dbReference>
<dbReference type="Pfam" id="PF00004">
    <property type="entry name" value="AAA"/>
    <property type="match status" value="1"/>
</dbReference>
<keyword evidence="1" id="KW-0472">Membrane</keyword>
<dbReference type="GO" id="GO:0005524">
    <property type="term" value="F:ATP binding"/>
    <property type="evidence" value="ECO:0007669"/>
    <property type="project" value="InterPro"/>
</dbReference>
<dbReference type="SUPFAM" id="SSF52540">
    <property type="entry name" value="P-loop containing nucleoside triphosphate hydrolases"/>
    <property type="match status" value="1"/>
</dbReference>
<sequence length="126" mass="13274">MSDDLFAQPAPAQPLAAALRPTAAIEVVGQSHLLGDGKPLARCLRGEPLHSMILWGPPGVGKTTLAQLLCDASGSRMVKLSAVMDGVKAIREAVSVGEAERGAGRQCVLFVLWLVLFSCLFSCIFV</sequence>
<reference evidence="3 4" key="1">
    <citation type="journal article" date="2007" name="Proc. Natl. Acad. Sci. U.S.A.">
        <title>Characterization of a marine gammaproteobacterium capable of aerobic anoxygenic photosynthesis.</title>
        <authorList>
            <person name="Fuchs B.M."/>
            <person name="Spring S."/>
            <person name="Teeling H."/>
            <person name="Quast C."/>
            <person name="Wulf J."/>
            <person name="Schattenhofer M."/>
            <person name="Yan S."/>
            <person name="Ferriera S."/>
            <person name="Johnson J."/>
            <person name="Glockner F.O."/>
            <person name="Amann R."/>
        </authorList>
    </citation>
    <scope>NUCLEOTIDE SEQUENCE [LARGE SCALE GENOMIC DNA]</scope>
    <source>
        <strain evidence="3">KT71</strain>
    </source>
</reference>
<dbReference type="eggNOG" id="COG2256">
    <property type="taxonomic scope" value="Bacteria"/>
</dbReference>
<dbReference type="GO" id="GO:0016887">
    <property type="term" value="F:ATP hydrolysis activity"/>
    <property type="evidence" value="ECO:0007669"/>
    <property type="project" value="InterPro"/>
</dbReference>
<dbReference type="Gene3D" id="3.40.50.300">
    <property type="entry name" value="P-loop containing nucleotide triphosphate hydrolases"/>
    <property type="match status" value="1"/>
</dbReference>
<evidence type="ECO:0000313" key="4">
    <source>
        <dbReference type="Proteomes" id="UP000019205"/>
    </source>
</evidence>